<gene>
    <name evidence="1" type="ORF">PHYPA_007919</name>
</gene>
<dbReference type="EMBL" id="ABEU02000005">
    <property type="protein sequence ID" value="PNR54242.1"/>
    <property type="molecule type" value="Genomic_DNA"/>
</dbReference>
<organism evidence="1">
    <name type="scientific">Physcomitrium patens</name>
    <name type="common">Spreading-leaved earth moss</name>
    <name type="synonym">Physcomitrella patens</name>
    <dbReference type="NCBI Taxonomy" id="3218"/>
    <lineage>
        <taxon>Eukaryota</taxon>
        <taxon>Viridiplantae</taxon>
        <taxon>Streptophyta</taxon>
        <taxon>Embryophyta</taxon>
        <taxon>Bryophyta</taxon>
        <taxon>Bryophytina</taxon>
        <taxon>Bryopsida</taxon>
        <taxon>Funariidae</taxon>
        <taxon>Funariales</taxon>
        <taxon>Funariaceae</taxon>
        <taxon>Physcomitrium</taxon>
    </lineage>
</organism>
<dbReference type="Proteomes" id="UP000006727">
    <property type="component" value="Chromosome 5"/>
</dbReference>
<protein>
    <submittedName>
        <fullName evidence="1 2">Uncharacterized protein</fullName>
    </submittedName>
</protein>
<name>A0A2K1KKE5_PHYPA</name>
<reference evidence="2" key="3">
    <citation type="submission" date="2020-12" db="UniProtKB">
        <authorList>
            <consortium name="EnsemblPlants"/>
        </authorList>
    </citation>
    <scope>IDENTIFICATION</scope>
</reference>
<dbReference type="Gramene" id="Pp3c5_20169V3.1">
    <property type="protein sequence ID" value="PAC:32954072.CDS.1"/>
    <property type="gene ID" value="Pp3c5_20169"/>
</dbReference>
<accession>A0A2K1KKE5</accession>
<dbReference type="InParanoid" id="A0A2K1KKE5"/>
<keyword evidence="3" id="KW-1185">Reference proteome</keyword>
<reference evidence="1 3" key="2">
    <citation type="journal article" date="2018" name="Plant J.">
        <title>The Physcomitrella patens chromosome-scale assembly reveals moss genome structure and evolution.</title>
        <authorList>
            <person name="Lang D."/>
            <person name="Ullrich K.K."/>
            <person name="Murat F."/>
            <person name="Fuchs J."/>
            <person name="Jenkins J."/>
            <person name="Haas F.B."/>
            <person name="Piednoel M."/>
            <person name="Gundlach H."/>
            <person name="Van Bel M."/>
            <person name="Meyberg R."/>
            <person name="Vives C."/>
            <person name="Morata J."/>
            <person name="Symeonidi A."/>
            <person name="Hiss M."/>
            <person name="Muchero W."/>
            <person name="Kamisugi Y."/>
            <person name="Saleh O."/>
            <person name="Blanc G."/>
            <person name="Decker E.L."/>
            <person name="van Gessel N."/>
            <person name="Grimwood J."/>
            <person name="Hayes R.D."/>
            <person name="Graham S.W."/>
            <person name="Gunter L.E."/>
            <person name="McDaniel S.F."/>
            <person name="Hoernstein S.N.W."/>
            <person name="Larsson A."/>
            <person name="Li F.W."/>
            <person name="Perroud P.F."/>
            <person name="Phillips J."/>
            <person name="Ranjan P."/>
            <person name="Rokshar D.S."/>
            <person name="Rothfels C.J."/>
            <person name="Schneider L."/>
            <person name="Shu S."/>
            <person name="Stevenson D.W."/>
            <person name="Thummler F."/>
            <person name="Tillich M."/>
            <person name="Villarreal Aguilar J.C."/>
            <person name="Widiez T."/>
            <person name="Wong G.K."/>
            <person name="Wymore A."/>
            <person name="Zhang Y."/>
            <person name="Zimmer A.D."/>
            <person name="Quatrano R.S."/>
            <person name="Mayer K.F.X."/>
            <person name="Goodstein D."/>
            <person name="Casacuberta J.M."/>
            <person name="Vandepoele K."/>
            <person name="Reski R."/>
            <person name="Cuming A.C."/>
            <person name="Tuskan G.A."/>
            <person name="Maumus F."/>
            <person name="Salse J."/>
            <person name="Schmutz J."/>
            <person name="Rensing S.A."/>
        </authorList>
    </citation>
    <scope>NUCLEOTIDE SEQUENCE [LARGE SCALE GENOMIC DNA]</scope>
    <source>
        <strain evidence="2 3">cv. Gransden 2004</strain>
    </source>
</reference>
<reference evidence="1 3" key="1">
    <citation type="journal article" date="2008" name="Science">
        <title>The Physcomitrella genome reveals evolutionary insights into the conquest of land by plants.</title>
        <authorList>
            <person name="Rensing S."/>
            <person name="Lang D."/>
            <person name="Zimmer A."/>
            <person name="Terry A."/>
            <person name="Salamov A."/>
            <person name="Shapiro H."/>
            <person name="Nishiyama T."/>
            <person name="Perroud P.-F."/>
            <person name="Lindquist E."/>
            <person name="Kamisugi Y."/>
            <person name="Tanahashi T."/>
            <person name="Sakakibara K."/>
            <person name="Fujita T."/>
            <person name="Oishi K."/>
            <person name="Shin-I T."/>
            <person name="Kuroki Y."/>
            <person name="Toyoda A."/>
            <person name="Suzuki Y."/>
            <person name="Hashimoto A."/>
            <person name="Yamaguchi K."/>
            <person name="Sugano A."/>
            <person name="Kohara Y."/>
            <person name="Fujiyama A."/>
            <person name="Anterola A."/>
            <person name="Aoki S."/>
            <person name="Ashton N."/>
            <person name="Barbazuk W.B."/>
            <person name="Barker E."/>
            <person name="Bennetzen J."/>
            <person name="Bezanilla M."/>
            <person name="Blankenship R."/>
            <person name="Cho S.H."/>
            <person name="Dutcher S."/>
            <person name="Estelle M."/>
            <person name="Fawcett J.A."/>
            <person name="Gundlach H."/>
            <person name="Hanada K."/>
            <person name="Heyl A."/>
            <person name="Hicks K.A."/>
            <person name="Hugh J."/>
            <person name="Lohr M."/>
            <person name="Mayer K."/>
            <person name="Melkozernov A."/>
            <person name="Murata T."/>
            <person name="Nelson D."/>
            <person name="Pils B."/>
            <person name="Prigge M."/>
            <person name="Reiss B."/>
            <person name="Renner T."/>
            <person name="Rombauts S."/>
            <person name="Rushton P."/>
            <person name="Sanderfoot A."/>
            <person name="Schween G."/>
            <person name="Shiu S.-H."/>
            <person name="Stueber K."/>
            <person name="Theodoulou F.L."/>
            <person name="Tu H."/>
            <person name="Van de Peer Y."/>
            <person name="Verrier P.J."/>
            <person name="Waters E."/>
            <person name="Wood A."/>
            <person name="Yang L."/>
            <person name="Cove D."/>
            <person name="Cuming A."/>
            <person name="Hasebe M."/>
            <person name="Lucas S."/>
            <person name="Mishler D.B."/>
            <person name="Reski R."/>
            <person name="Grigoriev I."/>
            <person name="Quatrano R.S."/>
            <person name="Boore J.L."/>
        </authorList>
    </citation>
    <scope>NUCLEOTIDE SEQUENCE [LARGE SCALE GENOMIC DNA]</scope>
    <source>
        <strain evidence="2 3">cv. Gransden 2004</strain>
    </source>
</reference>
<evidence type="ECO:0000313" key="2">
    <source>
        <dbReference type="EnsemblPlants" id="PAC:32954072.CDS.1"/>
    </source>
</evidence>
<evidence type="ECO:0000313" key="3">
    <source>
        <dbReference type="Proteomes" id="UP000006727"/>
    </source>
</evidence>
<dbReference type="AlphaFoldDB" id="A0A2K1KKE5"/>
<evidence type="ECO:0000313" key="1">
    <source>
        <dbReference type="EMBL" id="PNR54242.1"/>
    </source>
</evidence>
<proteinExistence type="predicted"/>
<sequence>MSNFVFSHLICDGRLRVDSNLRLERKAQHIFAAGSVFNKLYDDPSLLGVRNTCCVVVFHLKKPPCSSKSSLESSFRCARCCVERNK</sequence>
<dbReference type="EnsemblPlants" id="Pp3c5_20169V3.1">
    <property type="protein sequence ID" value="PAC:32954072.CDS.1"/>
    <property type="gene ID" value="Pp3c5_20169"/>
</dbReference>